<dbReference type="GO" id="GO:0006857">
    <property type="term" value="P:oligopeptide transport"/>
    <property type="evidence" value="ECO:0007669"/>
    <property type="project" value="InterPro"/>
</dbReference>
<feature type="transmembrane region" description="Helical" evidence="8">
    <location>
        <begin position="150"/>
        <end position="170"/>
    </location>
</feature>
<dbReference type="SUPFAM" id="SSF103473">
    <property type="entry name" value="MFS general substrate transporter"/>
    <property type="match status" value="1"/>
</dbReference>
<organism evidence="9 10">
    <name type="scientific">Pseudolycoriella hygida</name>
    <dbReference type="NCBI Taxonomy" id="35572"/>
    <lineage>
        <taxon>Eukaryota</taxon>
        <taxon>Metazoa</taxon>
        <taxon>Ecdysozoa</taxon>
        <taxon>Arthropoda</taxon>
        <taxon>Hexapoda</taxon>
        <taxon>Insecta</taxon>
        <taxon>Pterygota</taxon>
        <taxon>Neoptera</taxon>
        <taxon>Endopterygota</taxon>
        <taxon>Diptera</taxon>
        <taxon>Nematocera</taxon>
        <taxon>Sciaroidea</taxon>
        <taxon>Sciaridae</taxon>
        <taxon>Pseudolycoriella</taxon>
    </lineage>
</organism>
<dbReference type="Pfam" id="PF00854">
    <property type="entry name" value="PTR2"/>
    <property type="match status" value="1"/>
</dbReference>
<dbReference type="InterPro" id="IPR018456">
    <property type="entry name" value="PTR2_symporter_CS"/>
</dbReference>
<comment type="similarity">
    <text evidence="2 7">Belongs to the major facilitator superfamily. Proton-dependent oligopeptide transporter (POT/PTR) (TC 2.A.17) family.</text>
</comment>
<evidence type="ECO:0000256" key="6">
    <source>
        <dbReference type="ARBA" id="ARBA00023136"/>
    </source>
</evidence>
<feature type="transmembrane region" description="Helical" evidence="8">
    <location>
        <begin position="314"/>
        <end position="335"/>
    </location>
</feature>
<keyword evidence="6 8" id="KW-0472">Membrane</keyword>
<dbReference type="Proteomes" id="UP001151699">
    <property type="component" value="Chromosome B"/>
</dbReference>
<accession>A0A9Q0S2Z5</accession>
<dbReference type="PROSITE" id="PS01023">
    <property type="entry name" value="PTR2_2"/>
    <property type="match status" value="1"/>
</dbReference>
<feature type="transmembrane region" description="Helical" evidence="8">
    <location>
        <begin position="190"/>
        <end position="209"/>
    </location>
</feature>
<proteinExistence type="inferred from homology"/>
<evidence type="ECO:0000256" key="8">
    <source>
        <dbReference type="SAM" id="Phobius"/>
    </source>
</evidence>
<reference evidence="9" key="1">
    <citation type="submission" date="2022-07" db="EMBL/GenBank/DDBJ databases">
        <authorList>
            <person name="Trinca V."/>
            <person name="Uliana J.V.C."/>
            <person name="Torres T.T."/>
            <person name="Ward R.J."/>
            <person name="Monesi N."/>
        </authorList>
    </citation>
    <scope>NUCLEOTIDE SEQUENCE</scope>
    <source>
        <strain evidence="9">HSMRA1968</strain>
        <tissue evidence="9">Whole embryos</tissue>
    </source>
</reference>
<dbReference type="GO" id="GO:0016020">
    <property type="term" value="C:membrane"/>
    <property type="evidence" value="ECO:0007669"/>
    <property type="project" value="UniProtKB-SubCell"/>
</dbReference>
<comment type="subcellular location">
    <subcellularLocation>
        <location evidence="1 7">Membrane</location>
        <topology evidence="1 7">Multi-pass membrane protein</topology>
    </subcellularLocation>
</comment>
<evidence type="ECO:0000256" key="7">
    <source>
        <dbReference type="RuleBase" id="RU003755"/>
    </source>
</evidence>
<feature type="transmembrane region" description="Helical" evidence="8">
    <location>
        <begin position="443"/>
        <end position="461"/>
    </location>
</feature>
<feature type="transmembrane region" description="Helical" evidence="8">
    <location>
        <begin position="376"/>
        <end position="396"/>
    </location>
</feature>
<dbReference type="PROSITE" id="PS01022">
    <property type="entry name" value="PTR2_1"/>
    <property type="match status" value="1"/>
</dbReference>
<evidence type="ECO:0000313" key="10">
    <source>
        <dbReference type="Proteomes" id="UP001151699"/>
    </source>
</evidence>
<feature type="transmembrane region" description="Helical" evidence="8">
    <location>
        <begin position="63"/>
        <end position="80"/>
    </location>
</feature>
<protein>
    <submittedName>
        <fullName evidence="9">Peptide transporter family 1</fullName>
    </submittedName>
</protein>
<comment type="caution">
    <text evidence="9">The sequence shown here is derived from an EMBL/GenBank/DDBJ whole genome shotgun (WGS) entry which is preliminary data.</text>
</comment>
<evidence type="ECO:0000256" key="3">
    <source>
        <dbReference type="ARBA" id="ARBA00022692"/>
    </source>
</evidence>
<dbReference type="PANTHER" id="PTHR11654">
    <property type="entry name" value="OLIGOPEPTIDE TRANSPORTER-RELATED"/>
    <property type="match status" value="1"/>
</dbReference>
<feature type="transmembrane region" description="Helical" evidence="8">
    <location>
        <begin position="266"/>
        <end position="284"/>
    </location>
</feature>
<dbReference type="AlphaFoldDB" id="A0A9Q0S2Z5"/>
<dbReference type="InterPro" id="IPR000109">
    <property type="entry name" value="POT_fam"/>
</dbReference>
<keyword evidence="4" id="KW-0571">Peptide transport</keyword>
<gene>
    <name evidence="9" type="primary">yin_1</name>
    <name evidence="9" type="ORF">Bhyg_06474</name>
</gene>
<keyword evidence="5 8" id="KW-1133">Transmembrane helix</keyword>
<feature type="transmembrane region" description="Helical" evidence="8">
    <location>
        <begin position="20"/>
        <end position="43"/>
    </location>
</feature>
<feature type="transmembrane region" description="Helical" evidence="8">
    <location>
        <begin position="111"/>
        <end position="130"/>
    </location>
</feature>
<dbReference type="EMBL" id="WJQU01000002">
    <property type="protein sequence ID" value="KAJ6641535.1"/>
    <property type="molecule type" value="Genomic_DNA"/>
</dbReference>
<keyword evidence="7" id="KW-0813">Transport</keyword>
<evidence type="ECO:0000256" key="5">
    <source>
        <dbReference type="ARBA" id="ARBA00022989"/>
    </source>
</evidence>
<evidence type="ECO:0000256" key="2">
    <source>
        <dbReference type="ARBA" id="ARBA00005982"/>
    </source>
</evidence>
<dbReference type="Gene3D" id="1.20.1250.20">
    <property type="entry name" value="MFS general substrate transporter like domains"/>
    <property type="match status" value="1"/>
</dbReference>
<sequence>MESNELKVEERRRISKPAFIIILSAIFERYSTTAVTTVLPLFMNLKLGYDKDISTAIYHAYEFLGFAFTIVGGAIADSWLGMYQTILSTSIIFFIGCAALGVAVVDEFNLPVNAISIACLVVIFVSSGCLKSLCSTFGAQQYKLHEEKSIALFFSLFYFTINVGSILSRIVSPILREDVKCFGNDDCFSLAFGTPGIFMVFVGVLCAIASRYSSASQINGTTLVNVLRCIGHAIRMKITSKNVAKEHWLDYSEVKYGHKLVSETKLILSVVVLYLPIPIFWALFFQQGSRWIFQAVRMNGDIGFYDVKPDQLGVLNPLLVLLLIPVFEYVINPLLAKAGIRTALQKVTVGGICGGMSFVVSAIVESQIEYKYLHMGWLVPQFLLMAVGETFVTIPLMHFSYAEAPSSMKTVLQSLRMLSIGIGNLIVAIIAGSKLINSQMYEFILFAGIMFVVMIIFAFLAKRYKSAHHTEKEKDDNKSTTIS</sequence>
<evidence type="ECO:0000256" key="4">
    <source>
        <dbReference type="ARBA" id="ARBA00022856"/>
    </source>
</evidence>
<feature type="transmembrane region" description="Helical" evidence="8">
    <location>
        <begin position="87"/>
        <end position="105"/>
    </location>
</feature>
<feature type="transmembrane region" description="Helical" evidence="8">
    <location>
        <begin position="347"/>
        <end position="364"/>
    </location>
</feature>
<name>A0A9Q0S2Z5_9DIPT</name>
<dbReference type="InterPro" id="IPR036259">
    <property type="entry name" value="MFS_trans_sf"/>
</dbReference>
<dbReference type="GO" id="GO:0022857">
    <property type="term" value="F:transmembrane transporter activity"/>
    <property type="evidence" value="ECO:0007669"/>
    <property type="project" value="InterPro"/>
</dbReference>
<dbReference type="OrthoDB" id="8904098at2759"/>
<keyword evidence="4" id="KW-0653">Protein transport</keyword>
<evidence type="ECO:0000256" key="1">
    <source>
        <dbReference type="ARBA" id="ARBA00004141"/>
    </source>
</evidence>
<evidence type="ECO:0000313" key="9">
    <source>
        <dbReference type="EMBL" id="KAJ6641535.1"/>
    </source>
</evidence>
<keyword evidence="10" id="KW-1185">Reference proteome</keyword>
<feature type="transmembrane region" description="Helical" evidence="8">
    <location>
        <begin position="417"/>
        <end position="437"/>
    </location>
</feature>
<keyword evidence="3 7" id="KW-0812">Transmembrane</keyword>